<keyword evidence="4" id="KW-1185">Reference proteome</keyword>
<keyword evidence="1" id="KW-0732">Signal</keyword>
<dbReference type="EMBL" id="ATLV01024405">
    <property type="status" value="NOT_ANNOTATED_CDS"/>
    <property type="molecule type" value="Genomic_DNA"/>
</dbReference>
<name>A0A084WMB4_ANOSI</name>
<reference evidence="3" key="2">
    <citation type="submission" date="2020-05" db="UniProtKB">
        <authorList>
            <consortium name="EnsemblMetazoa"/>
        </authorList>
    </citation>
    <scope>IDENTIFICATION</scope>
</reference>
<evidence type="ECO:0008006" key="5">
    <source>
        <dbReference type="Google" id="ProtNLM"/>
    </source>
</evidence>
<feature type="chain" id="PRO_5001785219" description="Secreted protein" evidence="1">
    <location>
        <begin position="20"/>
        <end position="110"/>
    </location>
</feature>
<accession>A0A084WMB4</accession>
<feature type="signal peptide" evidence="1">
    <location>
        <begin position="1"/>
        <end position="19"/>
    </location>
</feature>
<dbReference type="AlphaFoldDB" id="A0A084WMB4"/>
<evidence type="ECO:0000313" key="2">
    <source>
        <dbReference type="EMBL" id="KFB51358.1"/>
    </source>
</evidence>
<dbReference type="EnsemblMetazoa" id="ASIC019877-RA">
    <property type="protein sequence ID" value="ASIC019877-PA"/>
    <property type="gene ID" value="ASIC019877"/>
</dbReference>
<dbReference type="Proteomes" id="UP000030765">
    <property type="component" value="Unassembled WGS sequence"/>
</dbReference>
<sequence>MATLLTLAALGSPAGCVSGEEIGTLRFHPLTRLGEDFGSIPEQNRCEMNACNGVHDGRHRFNVAQPSTIQTNETTKTSITNDAHCGHVPGRKAGCNLRNRLFLLPPPSGK</sequence>
<reference evidence="2 4" key="1">
    <citation type="journal article" date="2014" name="BMC Genomics">
        <title>Genome sequence of Anopheles sinensis provides insight into genetics basis of mosquito competence for malaria parasites.</title>
        <authorList>
            <person name="Zhou D."/>
            <person name="Zhang D."/>
            <person name="Ding G."/>
            <person name="Shi L."/>
            <person name="Hou Q."/>
            <person name="Ye Y."/>
            <person name="Xu Y."/>
            <person name="Zhou H."/>
            <person name="Xiong C."/>
            <person name="Li S."/>
            <person name="Yu J."/>
            <person name="Hong S."/>
            <person name="Yu X."/>
            <person name="Zou P."/>
            <person name="Chen C."/>
            <person name="Chang X."/>
            <person name="Wang W."/>
            <person name="Lv Y."/>
            <person name="Sun Y."/>
            <person name="Ma L."/>
            <person name="Shen B."/>
            <person name="Zhu C."/>
        </authorList>
    </citation>
    <scope>NUCLEOTIDE SEQUENCE [LARGE SCALE GENOMIC DNA]</scope>
</reference>
<dbReference type="VEuPathDB" id="VectorBase:ASIC019877"/>
<proteinExistence type="predicted"/>
<dbReference type="EMBL" id="KE525352">
    <property type="protein sequence ID" value="KFB51358.1"/>
    <property type="molecule type" value="Genomic_DNA"/>
</dbReference>
<evidence type="ECO:0000256" key="1">
    <source>
        <dbReference type="SAM" id="SignalP"/>
    </source>
</evidence>
<gene>
    <name evidence="2" type="ORF">ZHAS_00019877</name>
</gene>
<evidence type="ECO:0000313" key="3">
    <source>
        <dbReference type="EnsemblMetazoa" id="ASIC019877-PA"/>
    </source>
</evidence>
<protein>
    <recommendedName>
        <fullName evidence="5">Secreted protein</fullName>
    </recommendedName>
</protein>
<organism evidence="2">
    <name type="scientific">Anopheles sinensis</name>
    <name type="common">Mosquito</name>
    <dbReference type="NCBI Taxonomy" id="74873"/>
    <lineage>
        <taxon>Eukaryota</taxon>
        <taxon>Metazoa</taxon>
        <taxon>Ecdysozoa</taxon>
        <taxon>Arthropoda</taxon>
        <taxon>Hexapoda</taxon>
        <taxon>Insecta</taxon>
        <taxon>Pterygota</taxon>
        <taxon>Neoptera</taxon>
        <taxon>Endopterygota</taxon>
        <taxon>Diptera</taxon>
        <taxon>Nematocera</taxon>
        <taxon>Culicoidea</taxon>
        <taxon>Culicidae</taxon>
        <taxon>Anophelinae</taxon>
        <taxon>Anopheles</taxon>
    </lineage>
</organism>
<evidence type="ECO:0000313" key="4">
    <source>
        <dbReference type="Proteomes" id="UP000030765"/>
    </source>
</evidence>